<gene>
    <name evidence="3" type="ORF">OXX778_LOCUS6702</name>
</gene>
<dbReference type="AlphaFoldDB" id="A0A813T2X0"/>
<evidence type="ECO:0000256" key="2">
    <source>
        <dbReference type="SAM" id="SignalP"/>
    </source>
</evidence>
<evidence type="ECO:0000313" key="3">
    <source>
        <dbReference type="EMBL" id="CAF0805630.1"/>
    </source>
</evidence>
<evidence type="ECO:0000256" key="1">
    <source>
        <dbReference type="SAM" id="Phobius"/>
    </source>
</evidence>
<feature type="signal peptide" evidence="2">
    <location>
        <begin position="1"/>
        <end position="23"/>
    </location>
</feature>
<keyword evidence="1" id="KW-1133">Transmembrane helix</keyword>
<evidence type="ECO:0000313" key="4">
    <source>
        <dbReference type="Proteomes" id="UP000663879"/>
    </source>
</evidence>
<sequence length="873" mass="101954">MTWKVYSILFYFLINVLEPSVSQTDDLDIYCDFIFFKKLLFCSRFTSLEQLDFRNTTIEYNELVIQPDPSLKLEFNSSLSFDGLKLGQNPLIEIGNFYKFDSSFNPFQSIQFKDPNKNFSLNIYDSIFEFKTNLTCEISEQNLQDSFLFSHLNIIQLFFDRVSFPDKICPLLFKNSTIKQWIFSTQHPIRYNHILNYTQGLLDIKVENLFVSFGLDKFVTIVNNENLLNEIIFESLKELEFEDCNLKEIDGESLSKFKNLTRIKLYKFDLKTFLLNGLNWMTYLNMNRTHNYIDIVFDVDYFPFDDSDLCIFEQFPFDNKIIPLFYIRGASLDFYLPCSCTIYWLYKNYKDYFQIVKNNKLFPSHCFNIPLDLIEEQFKFCNNENVIQNCWENSTFSEVNTTTPFNYFNATSCFDNPDQNADLCTCNLGSINILECTDSGIDDLPNDFTSQNKWDYVSFKGSSIKDIQNFNNLSLNSNATILVSKISNFGNDIFRDLSFDNVKFRFVIENSILNFSNSSFTFSKFSNFEFENCIFNQSLSIEIFEGSEIDNLIINQIGQNSQKPKFIRQDSNSNINVQKFKIMNLYSKFSPGLELNSNLLDPILFNKTSEIEILNTKLNRIDSKTLSELNNFQSIRLDNVNIGEVLKNYFKDLPQLLMGNNEVNFNDIKLNWLWNSNLKKVYFGNNNLLRKNILTQNENLCFFAGHKPSTKIYFYENLNSLSGLECTCTVYWIYRKINFIDLQRDPDLKYIPKCILKLNNSASLNTKLDECFQNNLTPLDTCKYLVNNETSTHTTNNLSTILESTTTNNEKQIKKLNSTILYLSIGASVLGAGLLITIGIILYQKKRFKIKLRKSTDTNSVALKSFKRRNQNF</sequence>
<keyword evidence="1" id="KW-0472">Membrane</keyword>
<name>A0A813T2X0_9BILA</name>
<accession>A0A813T2X0</accession>
<comment type="caution">
    <text evidence="3">The sequence shown here is derived from an EMBL/GenBank/DDBJ whole genome shotgun (WGS) entry which is preliminary data.</text>
</comment>
<feature type="chain" id="PRO_5032859958" evidence="2">
    <location>
        <begin position="24"/>
        <end position="873"/>
    </location>
</feature>
<feature type="transmembrane region" description="Helical" evidence="1">
    <location>
        <begin position="820"/>
        <end position="843"/>
    </location>
</feature>
<keyword evidence="2" id="KW-0732">Signal</keyword>
<dbReference type="EMBL" id="CAJNOC010000808">
    <property type="protein sequence ID" value="CAF0805630.1"/>
    <property type="molecule type" value="Genomic_DNA"/>
</dbReference>
<protein>
    <submittedName>
        <fullName evidence="3">Uncharacterized protein</fullName>
    </submittedName>
</protein>
<keyword evidence="4" id="KW-1185">Reference proteome</keyword>
<organism evidence="3 4">
    <name type="scientific">Brachionus calyciflorus</name>
    <dbReference type="NCBI Taxonomy" id="104777"/>
    <lineage>
        <taxon>Eukaryota</taxon>
        <taxon>Metazoa</taxon>
        <taxon>Spiralia</taxon>
        <taxon>Gnathifera</taxon>
        <taxon>Rotifera</taxon>
        <taxon>Eurotatoria</taxon>
        <taxon>Monogononta</taxon>
        <taxon>Pseudotrocha</taxon>
        <taxon>Ploima</taxon>
        <taxon>Brachionidae</taxon>
        <taxon>Brachionus</taxon>
    </lineage>
</organism>
<keyword evidence="1" id="KW-0812">Transmembrane</keyword>
<dbReference type="Proteomes" id="UP000663879">
    <property type="component" value="Unassembled WGS sequence"/>
</dbReference>
<proteinExistence type="predicted"/>
<dbReference type="OrthoDB" id="10589687at2759"/>
<reference evidence="3" key="1">
    <citation type="submission" date="2021-02" db="EMBL/GenBank/DDBJ databases">
        <authorList>
            <person name="Nowell W R."/>
        </authorList>
    </citation>
    <scope>NUCLEOTIDE SEQUENCE</scope>
    <source>
        <strain evidence="3">Ploen Becks lab</strain>
    </source>
</reference>